<gene>
    <name evidence="1" type="ORF">CONCODRAFT_74256</name>
</gene>
<dbReference type="Proteomes" id="UP000070444">
    <property type="component" value="Unassembled WGS sequence"/>
</dbReference>
<evidence type="ECO:0008006" key="3">
    <source>
        <dbReference type="Google" id="ProtNLM"/>
    </source>
</evidence>
<dbReference type="AlphaFoldDB" id="A0A137NS27"/>
<keyword evidence="2" id="KW-1185">Reference proteome</keyword>
<organism evidence="1 2">
    <name type="scientific">Conidiobolus coronatus (strain ATCC 28846 / CBS 209.66 / NRRL 28638)</name>
    <name type="common">Delacroixia coronata</name>
    <dbReference type="NCBI Taxonomy" id="796925"/>
    <lineage>
        <taxon>Eukaryota</taxon>
        <taxon>Fungi</taxon>
        <taxon>Fungi incertae sedis</taxon>
        <taxon>Zoopagomycota</taxon>
        <taxon>Entomophthoromycotina</taxon>
        <taxon>Entomophthoromycetes</taxon>
        <taxon>Entomophthorales</taxon>
        <taxon>Ancylistaceae</taxon>
        <taxon>Conidiobolus</taxon>
    </lineage>
</organism>
<accession>A0A137NS27</accession>
<name>A0A137NS27_CONC2</name>
<dbReference type="SUPFAM" id="SSF52047">
    <property type="entry name" value="RNI-like"/>
    <property type="match status" value="1"/>
</dbReference>
<dbReference type="Gene3D" id="3.80.10.10">
    <property type="entry name" value="Ribonuclease Inhibitor"/>
    <property type="match status" value="2"/>
</dbReference>
<sequence>MDIANNKINWLNIITNYLSSVSKLFREKLKPLLFKSLVLGPSRVFKFNIKKNIFREYFNYDQYGGSGYTVSSKVKGLSIERGFECLDKDFNSFKQLIKRLHIVNVDRDGYYFLSLLNNFCNLTELNLYSCFISYNGFFKLGEFSPNLKQIELRLVVLIKLATDRIPIGDVVLPPNLSYLRILKCGIIEIISIRDLYKFLLEHIYQRSKRNFVLPKITVPSLKSLVYIDNNIQDSELKDFLELNPNLESLKLKSFDYILDDSCSSIKRLEINNLSSFNTYSNTSALSSITILKIANVYMDHFDNISNLKAFCNKFPNLEELDLKPNYYKSFQVLADKFLTQFIYNLPKLKTLKLDILQAILMMVF</sequence>
<protein>
    <recommendedName>
        <fullName evidence="3">RNI-like protein</fullName>
    </recommendedName>
</protein>
<evidence type="ECO:0000313" key="2">
    <source>
        <dbReference type="Proteomes" id="UP000070444"/>
    </source>
</evidence>
<dbReference type="EMBL" id="KQ964870">
    <property type="protein sequence ID" value="KXN65490.1"/>
    <property type="molecule type" value="Genomic_DNA"/>
</dbReference>
<proteinExistence type="predicted"/>
<reference evidence="1 2" key="1">
    <citation type="journal article" date="2015" name="Genome Biol. Evol.">
        <title>Phylogenomic analyses indicate that early fungi evolved digesting cell walls of algal ancestors of land plants.</title>
        <authorList>
            <person name="Chang Y."/>
            <person name="Wang S."/>
            <person name="Sekimoto S."/>
            <person name="Aerts A.L."/>
            <person name="Choi C."/>
            <person name="Clum A."/>
            <person name="LaButti K.M."/>
            <person name="Lindquist E.A."/>
            <person name="Yee Ngan C."/>
            <person name="Ohm R.A."/>
            <person name="Salamov A.A."/>
            <person name="Grigoriev I.V."/>
            <person name="Spatafora J.W."/>
            <person name="Berbee M.L."/>
        </authorList>
    </citation>
    <scope>NUCLEOTIDE SEQUENCE [LARGE SCALE GENOMIC DNA]</scope>
    <source>
        <strain evidence="1 2">NRRL 28638</strain>
    </source>
</reference>
<evidence type="ECO:0000313" key="1">
    <source>
        <dbReference type="EMBL" id="KXN65490.1"/>
    </source>
</evidence>
<dbReference type="InterPro" id="IPR032675">
    <property type="entry name" value="LRR_dom_sf"/>
</dbReference>